<evidence type="ECO:0000259" key="14">
    <source>
        <dbReference type="PROSITE" id="PS51975"/>
    </source>
</evidence>
<dbReference type="Gene3D" id="3.30.420.10">
    <property type="entry name" value="Ribonuclease H-like superfamily/Ribonuclease H"/>
    <property type="match status" value="1"/>
</dbReference>
<dbReference type="GO" id="GO:0046872">
    <property type="term" value="F:metal ion binding"/>
    <property type="evidence" value="ECO:0007669"/>
    <property type="project" value="UniProtKB-KW"/>
</dbReference>
<dbReference type="GO" id="GO:0032299">
    <property type="term" value="C:ribonuclease H2 complex"/>
    <property type="evidence" value="ECO:0007669"/>
    <property type="project" value="TreeGrafter"/>
</dbReference>
<comment type="subcellular location">
    <subcellularLocation>
        <location evidence="4">Cytoplasm</location>
    </subcellularLocation>
</comment>
<dbReference type="PANTHER" id="PTHR10954:SF23">
    <property type="entry name" value="RIBONUCLEASE"/>
    <property type="match status" value="1"/>
</dbReference>
<gene>
    <name evidence="15" type="ORF">FEM03_00915</name>
</gene>
<evidence type="ECO:0000256" key="5">
    <source>
        <dbReference type="ARBA" id="ARBA00008378"/>
    </source>
</evidence>
<reference evidence="15 16" key="1">
    <citation type="submission" date="2019-05" db="EMBL/GenBank/DDBJ databases">
        <title>Verrucobacter flavum gen. nov., sp. nov. a new member of the family Verrucomicrobiaceae.</title>
        <authorList>
            <person name="Szuroczki S."/>
            <person name="Abbaszade G."/>
            <person name="Szabo A."/>
            <person name="Felfoldi T."/>
            <person name="Schumann P."/>
            <person name="Boka K."/>
            <person name="Keki Z."/>
            <person name="Toumi M."/>
            <person name="Toth E."/>
        </authorList>
    </citation>
    <scope>NUCLEOTIDE SEQUENCE [LARGE SCALE GENOMIC DNA]</scope>
    <source>
        <strain evidence="15 16">MG-N-17</strain>
    </source>
</reference>
<dbReference type="NCBIfam" id="TIGR00716">
    <property type="entry name" value="rnhC"/>
    <property type="match status" value="1"/>
</dbReference>
<dbReference type="Proteomes" id="UP000306196">
    <property type="component" value="Unassembled WGS sequence"/>
</dbReference>
<comment type="similarity">
    <text evidence="5">Belongs to the RNase HII family. RnhC subfamily.</text>
</comment>
<dbReference type="EC" id="3.1.26.4" evidence="13"/>
<dbReference type="CDD" id="cd06590">
    <property type="entry name" value="RNase_HII_bacteria_HIII_like"/>
    <property type="match status" value="1"/>
</dbReference>
<evidence type="ECO:0000256" key="8">
    <source>
        <dbReference type="ARBA" id="ARBA00022723"/>
    </source>
</evidence>
<evidence type="ECO:0000256" key="3">
    <source>
        <dbReference type="ARBA" id="ARBA00004065"/>
    </source>
</evidence>
<dbReference type="GO" id="GO:0043137">
    <property type="term" value="P:DNA replication, removal of RNA primer"/>
    <property type="evidence" value="ECO:0007669"/>
    <property type="project" value="TreeGrafter"/>
</dbReference>
<evidence type="ECO:0000256" key="1">
    <source>
        <dbReference type="ARBA" id="ARBA00000077"/>
    </source>
</evidence>
<evidence type="ECO:0000256" key="12">
    <source>
        <dbReference type="PROSITE-ProRule" id="PRU01319"/>
    </source>
</evidence>
<name>A0A5R8KK88_9BACT</name>
<dbReference type="Gene3D" id="3.30.310.10">
    <property type="entry name" value="TATA-Binding Protein"/>
    <property type="match status" value="1"/>
</dbReference>
<dbReference type="InterPro" id="IPR012337">
    <property type="entry name" value="RNaseH-like_sf"/>
</dbReference>
<dbReference type="PROSITE" id="PS51975">
    <property type="entry name" value="RNASE_H_2"/>
    <property type="match status" value="1"/>
</dbReference>
<dbReference type="InterPro" id="IPR036397">
    <property type="entry name" value="RNaseH_sf"/>
</dbReference>
<evidence type="ECO:0000256" key="2">
    <source>
        <dbReference type="ARBA" id="ARBA00001946"/>
    </source>
</evidence>
<keyword evidence="7 12" id="KW-0540">Nuclease</keyword>
<evidence type="ECO:0000313" key="16">
    <source>
        <dbReference type="Proteomes" id="UP000306196"/>
    </source>
</evidence>
<evidence type="ECO:0000256" key="10">
    <source>
        <dbReference type="ARBA" id="ARBA00022801"/>
    </source>
</evidence>
<dbReference type="GO" id="GO:0004523">
    <property type="term" value="F:RNA-DNA hybrid ribonuclease activity"/>
    <property type="evidence" value="ECO:0007669"/>
    <property type="project" value="UniProtKB-UniRule"/>
</dbReference>
<evidence type="ECO:0000256" key="11">
    <source>
        <dbReference type="ARBA" id="ARBA00022842"/>
    </source>
</evidence>
<dbReference type="RefSeq" id="WP_138084290.1">
    <property type="nucleotide sequence ID" value="NZ_VAUV01000001.1"/>
</dbReference>
<dbReference type="GO" id="GO:0005737">
    <property type="term" value="C:cytoplasm"/>
    <property type="evidence" value="ECO:0007669"/>
    <property type="project" value="UniProtKB-SubCell"/>
</dbReference>
<dbReference type="GO" id="GO:0006298">
    <property type="term" value="P:mismatch repair"/>
    <property type="evidence" value="ECO:0007669"/>
    <property type="project" value="TreeGrafter"/>
</dbReference>
<keyword evidence="10 12" id="KW-0378">Hydrolase</keyword>
<keyword evidence="6" id="KW-0963">Cytoplasm</keyword>
<accession>A0A5R8KK88</accession>
<comment type="caution">
    <text evidence="15">The sequence shown here is derived from an EMBL/GenBank/DDBJ whole genome shotgun (WGS) entry which is preliminary data.</text>
</comment>
<proteinExistence type="inferred from homology"/>
<dbReference type="SUPFAM" id="SSF53098">
    <property type="entry name" value="Ribonuclease H-like"/>
    <property type="match status" value="1"/>
</dbReference>
<dbReference type="InterPro" id="IPR004641">
    <property type="entry name" value="RNase_HIII"/>
</dbReference>
<evidence type="ECO:0000313" key="15">
    <source>
        <dbReference type="EMBL" id="TLD72667.1"/>
    </source>
</evidence>
<evidence type="ECO:0000256" key="13">
    <source>
        <dbReference type="RuleBase" id="RU003515"/>
    </source>
</evidence>
<protein>
    <recommendedName>
        <fullName evidence="13">Ribonuclease</fullName>
        <ecNumber evidence="13">3.1.26.4</ecNumber>
    </recommendedName>
</protein>
<evidence type="ECO:0000256" key="6">
    <source>
        <dbReference type="ARBA" id="ARBA00022490"/>
    </source>
</evidence>
<feature type="domain" description="RNase H type-2" evidence="14">
    <location>
        <begin position="93"/>
        <end position="306"/>
    </location>
</feature>
<sequence length="306" mass="33082">MAALTTYTKPLTDLQAAKLRTLLVAKGFEFVVKPYCLYAGSGQKVSIAVYEKGPKVVVQGKGTEDFVKFTLEPEVLGEAELGYEDVAHPEMFAPHIGVDESGKGDFFGPLVIAGVYVDGAVARQLVEAGAMDSKRIGSDAKIAKVAEALRGVRGLVYEVIVIGPERYNQLYLKFGNLNKLLAWGHAKIIENLLERVPDCPRALSDQFANPRVLQAALQARGKAIVLDQQTKAESDPAVAAASIFARERFVRWLQEAGDRLGIELAKGVSPMVKAGAARLIQAHGVEVLPTVAKMHFKTANEVLEQA</sequence>
<dbReference type="InterPro" id="IPR012295">
    <property type="entry name" value="TBP_dom_sf"/>
</dbReference>
<dbReference type="OrthoDB" id="9777935at2"/>
<dbReference type="PANTHER" id="PTHR10954">
    <property type="entry name" value="RIBONUCLEASE H2 SUBUNIT A"/>
    <property type="match status" value="1"/>
</dbReference>
<comment type="function">
    <text evidence="3 13">Endonuclease that specifically degrades the RNA of RNA-DNA hybrids.</text>
</comment>
<keyword evidence="11" id="KW-0460">Magnesium</keyword>
<comment type="cofactor">
    <cofactor evidence="2">
        <name>Mg(2+)</name>
        <dbReference type="ChEBI" id="CHEBI:18420"/>
    </cofactor>
</comment>
<keyword evidence="16" id="KW-1185">Reference proteome</keyword>
<comment type="catalytic activity">
    <reaction evidence="1 12 13">
        <text>Endonucleolytic cleavage to 5'-phosphomonoester.</text>
        <dbReference type="EC" id="3.1.26.4"/>
    </reaction>
</comment>
<comment type="cofactor">
    <cofactor evidence="12">
        <name>Mn(2+)</name>
        <dbReference type="ChEBI" id="CHEBI:29035"/>
    </cofactor>
    <cofactor evidence="12">
        <name>Mg(2+)</name>
        <dbReference type="ChEBI" id="CHEBI:18420"/>
    </cofactor>
    <text evidence="12">Manganese or magnesium. Binds 1 divalent metal ion per monomer in the absence of substrate. May bind a second metal ion after substrate binding.</text>
</comment>
<keyword evidence="9 12" id="KW-0255">Endonuclease</keyword>
<keyword evidence="8 12" id="KW-0479">Metal-binding</keyword>
<dbReference type="InterPro" id="IPR024567">
    <property type="entry name" value="RNase_HII/HIII_dom"/>
</dbReference>
<evidence type="ECO:0000256" key="7">
    <source>
        <dbReference type="ARBA" id="ARBA00022722"/>
    </source>
</evidence>
<feature type="binding site" evidence="12">
    <location>
        <position position="99"/>
    </location>
    <ligand>
        <name>a divalent metal cation</name>
        <dbReference type="ChEBI" id="CHEBI:60240"/>
    </ligand>
</feature>
<dbReference type="InterPro" id="IPR001352">
    <property type="entry name" value="RNase_HII/HIII"/>
</dbReference>
<evidence type="ECO:0000256" key="4">
    <source>
        <dbReference type="ARBA" id="ARBA00004496"/>
    </source>
</evidence>
<organism evidence="15 16">
    <name type="scientific">Phragmitibacter flavus</name>
    <dbReference type="NCBI Taxonomy" id="2576071"/>
    <lineage>
        <taxon>Bacteria</taxon>
        <taxon>Pseudomonadati</taxon>
        <taxon>Verrucomicrobiota</taxon>
        <taxon>Verrucomicrobiia</taxon>
        <taxon>Verrucomicrobiales</taxon>
        <taxon>Verrucomicrobiaceae</taxon>
        <taxon>Phragmitibacter</taxon>
    </lineage>
</organism>
<dbReference type="GO" id="GO:0003723">
    <property type="term" value="F:RNA binding"/>
    <property type="evidence" value="ECO:0007669"/>
    <property type="project" value="UniProtKB-UniRule"/>
</dbReference>
<dbReference type="Pfam" id="PF01351">
    <property type="entry name" value="RNase_HII"/>
    <property type="match status" value="1"/>
</dbReference>
<evidence type="ECO:0000256" key="9">
    <source>
        <dbReference type="ARBA" id="ARBA00022759"/>
    </source>
</evidence>
<dbReference type="AlphaFoldDB" id="A0A5R8KK88"/>
<feature type="binding site" evidence="12">
    <location>
        <position position="205"/>
    </location>
    <ligand>
        <name>a divalent metal cation</name>
        <dbReference type="ChEBI" id="CHEBI:60240"/>
    </ligand>
</feature>
<dbReference type="EMBL" id="VAUV01000001">
    <property type="protein sequence ID" value="TLD72667.1"/>
    <property type="molecule type" value="Genomic_DNA"/>
</dbReference>
<feature type="binding site" evidence="12">
    <location>
        <position position="100"/>
    </location>
    <ligand>
        <name>a divalent metal cation</name>
        <dbReference type="ChEBI" id="CHEBI:60240"/>
    </ligand>
</feature>